<accession>A0A172YIM4</accession>
<dbReference type="SUPFAM" id="SSF55729">
    <property type="entry name" value="Acyl-CoA N-acyltransferases (Nat)"/>
    <property type="match status" value="1"/>
</dbReference>
<evidence type="ECO:0000256" key="3">
    <source>
        <dbReference type="ARBA" id="ARBA00023315"/>
    </source>
</evidence>
<evidence type="ECO:0000313" key="6">
    <source>
        <dbReference type="Proteomes" id="UP000077875"/>
    </source>
</evidence>
<dbReference type="EMBL" id="CP015243">
    <property type="protein sequence ID" value="ANF59036.1"/>
    <property type="molecule type" value="Genomic_DNA"/>
</dbReference>
<dbReference type="STRING" id="376489.A5892_17500"/>
<dbReference type="InterPro" id="IPR017650">
    <property type="entry name" value="Arginine_N-succinylTrfase"/>
</dbReference>
<dbReference type="KEGG" id="haa:A5892_17500"/>
<dbReference type="Proteomes" id="UP000077875">
    <property type="component" value="Chromosome"/>
</dbReference>
<protein>
    <recommendedName>
        <fullName evidence="4">Arginine N-succinyltransferase</fullName>
        <ecNumber evidence="4">2.3.1.109</ecNumber>
    </recommendedName>
</protein>
<name>A0A172YIM4_9GAMM</name>
<dbReference type="InterPro" id="IPR016181">
    <property type="entry name" value="Acyl_CoA_acyltransferase"/>
</dbReference>
<dbReference type="Gene3D" id="2.40.40.20">
    <property type="match status" value="1"/>
</dbReference>
<evidence type="ECO:0000256" key="1">
    <source>
        <dbReference type="ARBA" id="ARBA00022503"/>
    </source>
</evidence>
<evidence type="ECO:0000313" key="5">
    <source>
        <dbReference type="EMBL" id="ANF59036.1"/>
    </source>
</evidence>
<organism evidence="5 6">
    <name type="scientific">Halotalea alkalilenta</name>
    <dbReference type="NCBI Taxonomy" id="376489"/>
    <lineage>
        <taxon>Bacteria</taxon>
        <taxon>Pseudomonadati</taxon>
        <taxon>Pseudomonadota</taxon>
        <taxon>Gammaproteobacteria</taxon>
        <taxon>Oceanospirillales</taxon>
        <taxon>Halomonadaceae</taxon>
        <taxon>Halotalea</taxon>
    </lineage>
</organism>
<dbReference type="Pfam" id="PF04958">
    <property type="entry name" value="AstA"/>
    <property type="match status" value="1"/>
</dbReference>
<dbReference type="Gene3D" id="3.40.630.30">
    <property type="match status" value="1"/>
</dbReference>
<dbReference type="GO" id="GO:0008791">
    <property type="term" value="F:arginine N-succinyltransferase activity"/>
    <property type="evidence" value="ECO:0007669"/>
    <property type="project" value="UniProtKB-UniRule"/>
</dbReference>
<evidence type="ECO:0000256" key="2">
    <source>
        <dbReference type="ARBA" id="ARBA00022679"/>
    </source>
</evidence>
<dbReference type="GO" id="GO:0006527">
    <property type="term" value="P:L-arginine catabolic process"/>
    <property type="evidence" value="ECO:0007669"/>
    <property type="project" value="UniProtKB-UniRule"/>
</dbReference>
<dbReference type="EC" id="2.3.1.109" evidence="4"/>
<gene>
    <name evidence="5" type="ORF">A5892_17500</name>
</gene>
<sequence>MIVRPIQLDDLDALQQMARETGVGFTSLPDNREFLREKIEHSMASFLDPRGEGAQLYFFVLEDDQASSAERIAGCCAIEARVGLSSPFYHYRLGRLAHSSPELGLHRLLETLFLSSDHTGDAEVCSLYLRPAWRGGSGLRSRLGTMISRVRWLFIAAQRERFPQRVLAEMRGRVDDQGASPFWKSLGSRFLPMDFGDADRLIGLGEKGFIGELMPKYPIYTAFLTQEARLSIGQVHDQTRPAIAMLAHEGLRWEGYIDIFDGGPTMEAYIDDVRGVRDSRRLVARVDPDASDREARASGFRPRWLVARDGAAKDFRAAWVSRAPREERLVLSLAEAQRLNVSNGDYLRVLEC</sequence>
<reference evidence="5 6" key="1">
    <citation type="submission" date="2016-04" db="EMBL/GenBank/DDBJ databases">
        <title>Complete Genome Sequence of Halotalea alkalilenta IHB B 13600.</title>
        <authorList>
            <person name="Swarnkar M.K."/>
            <person name="Sharma A."/>
            <person name="Kaushal K."/>
            <person name="Soni R."/>
            <person name="Rana S."/>
            <person name="Singh A.K."/>
            <person name="Gulati A."/>
        </authorList>
    </citation>
    <scope>NUCLEOTIDE SEQUENCE [LARGE SCALE GENOMIC DNA]</scope>
    <source>
        <strain evidence="5 6">IHB B 13600</strain>
    </source>
</reference>
<dbReference type="AlphaFoldDB" id="A0A172YIM4"/>
<dbReference type="NCBIfam" id="TIGR03243">
    <property type="entry name" value="arg_catab_AOST"/>
    <property type="match status" value="1"/>
</dbReference>
<dbReference type="RefSeq" id="WP_064123886.1">
    <property type="nucleotide sequence ID" value="NZ_CP015243.1"/>
</dbReference>
<dbReference type="NCBIfam" id="TIGR03244">
    <property type="entry name" value="arg_catab_AstA"/>
    <property type="match status" value="1"/>
</dbReference>
<evidence type="ECO:0000256" key="4">
    <source>
        <dbReference type="NCBIfam" id="TIGR03244"/>
    </source>
</evidence>
<dbReference type="PANTHER" id="PTHR30420">
    <property type="entry name" value="N-SUCCINYLARGININE DIHYDROLASE"/>
    <property type="match status" value="1"/>
</dbReference>
<proteinExistence type="predicted"/>
<keyword evidence="2 5" id="KW-0808">Transferase</keyword>
<dbReference type="PANTHER" id="PTHR30420:SF1">
    <property type="entry name" value="ARGININE N-SUCCINYLTRANSFERASE"/>
    <property type="match status" value="1"/>
</dbReference>
<keyword evidence="3" id="KW-0012">Acyltransferase</keyword>
<keyword evidence="6" id="KW-1185">Reference proteome</keyword>
<dbReference type="InterPro" id="IPR007041">
    <property type="entry name" value="Arg_succinylTrfase_AstA/AruG"/>
</dbReference>
<keyword evidence="1" id="KW-0056">Arginine metabolism</keyword>